<dbReference type="CDD" id="cd04301">
    <property type="entry name" value="NAT_SF"/>
    <property type="match status" value="1"/>
</dbReference>
<protein>
    <recommendedName>
        <fullName evidence="1">N-acetyltransferase domain-containing protein</fullName>
    </recommendedName>
</protein>
<accession>H3NQY4</accession>
<dbReference type="Proteomes" id="UP000004191">
    <property type="component" value="Unassembled WGS sequence"/>
</dbReference>
<dbReference type="InterPro" id="IPR016181">
    <property type="entry name" value="Acyl_CoA_acyltransferase"/>
</dbReference>
<dbReference type="STRING" id="883114.HMPREF9709_01745"/>
<dbReference type="PROSITE" id="PS51186">
    <property type="entry name" value="GNAT"/>
    <property type="match status" value="1"/>
</dbReference>
<dbReference type="SUPFAM" id="SSF55729">
    <property type="entry name" value="Acyl-CoA N-acyltransferases (Nat)"/>
    <property type="match status" value="1"/>
</dbReference>
<dbReference type="eggNOG" id="COG1247">
    <property type="taxonomic scope" value="Bacteria"/>
</dbReference>
<evidence type="ECO:0000259" key="1">
    <source>
        <dbReference type="PROSITE" id="PS51186"/>
    </source>
</evidence>
<dbReference type="RefSeq" id="WP_005399259.1">
    <property type="nucleotide sequence ID" value="NZ_JH601089.1"/>
</dbReference>
<sequence>MTFISFKNSKNKQKLLNFLEEAKWPAGPYLAKLIKENDFYEKYGDQAQLFFYIEKDEPLAFGALVEQDYLPKPELKPWIAFIYEDPKSRGQRLSEKMVTYLEKQAKDQGYNQVYLVSRHKGLYEKYGYRLQEELRGIKHDKDYFYVKSLI</sequence>
<name>H3NQY4_9FIRM</name>
<proteinExistence type="predicted"/>
<organism evidence="2 3">
    <name type="scientific">Helcococcus kunzii ATCC 51366</name>
    <dbReference type="NCBI Taxonomy" id="883114"/>
    <lineage>
        <taxon>Bacteria</taxon>
        <taxon>Bacillati</taxon>
        <taxon>Bacillota</taxon>
        <taxon>Tissierellia</taxon>
        <taxon>Tissierellales</taxon>
        <taxon>Peptoniphilaceae</taxon>
        <taxon>Helcococcus</taxon>
    </lineage>
</organism>
<feature type="domain" description="N-acetyltransferase" evidence="1">
    <location>
        <begin position="1"/>
        <end position="150"/>
    </location>
</feature>
<dbReference type="InterPro" id="IPR000182">
    <property type="entry name" value="GNAT_dom"/>
</dbReference>
<reference evidence="2 3" key="1">
    <citation type="submission" date="2012-01" db="EMBL/GenBank/DDBJ databases">
        <title>The Genome Sequence of Helcococcus kunzii ATCC 51366.</title>
        <authorList>
            <consortium name="The Broad Institute Genome Sequencing Platform"/>
            <person name="Earl A."/>
            <person name="Ward D."/>
            <person name="Feldgarden M."/>
            <person name="Gevers D."/>
            <person name="Huys G."/>
            <person name="Young S.K."/>
            <person name="Zeng Q."/>
            <person name="Gargeya S."/>
            <person name="Fitzgerald M."/>
            <person name="Haas B."/>
            <person name="Abouelleil A."/>
            <person name="Alvarado L."/>
            <person name="Arachchi H.M."/>
            <person name="Berlin A."/>
            <person name="Chapman S.B."/>
            <person name="Gearin G."/>
            <person name="Goldberg J."/>
            <person name="Griggs A."/>
            <person name="Gujja S."/>
            <person name="Hansen M."/>
            <person name="Heiman D."/>
            <person name="Howarth C."/>
            <person name="Larimer J."/>
            <person name="Lui A."/>
            <person name="MacDonald P.J.P."/>
            <person name="McCowen C."/>
            <person name="Montmayeur A."/>
            <person name="Murphy C."/>
            <person name="Neiman D."/>
            <person name="Pearson M."/>
            <person name="Priest M."/>
            <person name="Roberts A."/>
            <person name="Saif S."/>
            <person name="Shea T."/>
            <person name="Sisk P."/>
            <person name="Stolte C."/>
            <person name="Sykes S."/>
            <person name="Wortman J."/>
            <person name="Nusbaum C."/>
            <person name="Birren B."/>
        </authorList>
    </citation>
    <scope>NUCLEOTIDE SEQUENCE [LARGE SCALE GENOMIC DNA]</scope>
    <source>
        <strain evidence="2 3">ATCC 51366</strain>
    </source>
</reference>
<dbReference type="GO" id="GO:0016747">
    <property type="term" value="F:acyltransferase activity, transferring groups other than amino-acyl groups"/>
    <property type="evidence" value="ECO:0007669"/>
    <property type="project" value="InterPro"/>
</dbReference>
<evidence type="ECO:0000313" key="2">
    <source>
        <dbReference type="EMBL" id="EHR31932.1"/>
    </source>
</evidence>
<dbReference type="OrthoDB" id="9789053at2"/>
<evidence type="ECO:0000313" key="3">
    <source>
        <dbReference type="Proteomes" id="UP000004191"/>
    </source>
</evidence>
<dbReference type="AlphaFoldDB" id="H3NQY4"/>
<gene>
    <name evidence="2" type="ORF">HMPREF9709_01745</name>
</gene>
<dbReference type="Pfam" id="PF00583">
    <property type="entry name" value="Acetyltransf_1"/>
    <property type="match status" value="1"/>
</dbReference>
<keyword evidence="3" id="KW-1185">Reference proteome</keyword>
<dbReference type="Gene3D" id="3.40.630.30">
    <property type="match status" value="1"/>
</dbReference>
<dbReference type="GeneID" id="96999673"/>
<comment type="caution">
    <text evidence="2">The sequence shown here is derived from an EMBL/GenBank/DDBJ whole genome shotgun (WGS) entry which is preliminary data.</text>
</comment>
<dbReference type="HOGENOM" id="CLU_117112_5_0_9"/>
<dbReference type="EMBL" id="AGEI01000032">
    <property type="protein sequence ID" value="EHR31932.1"/>
    <property type="molecule type" value="Genomic_DNA"/>
</dbReference>